<gene>
    <name evidence="1" type="ORF">LCGC14_1651710</name>
</gene>
<organism evidence="1">
    <name type="scientific">marine sediment metagenome</name>
    <dbReference type="NCBI Taxonomy" id="412755"/>
    <lineage>
        <taxon>unclassified sequences</taxon>
        <taxon>metagenomes</taxon>
        <taxon>ecological metagenomes</taxon>
    </lineage>
</organism>
<protein>
    <submittedName>
        <fullName evidence="1">Uncharacterized protein</fullName>
    </submittedName>
</protein>
<evidence type="ECO:0000313" key="1">
    <source>
        <dbReference type="EMBL" id="KKM19828.1"/>
    </source>
</evidence>
<dbReference type="AlphaFoldDB" id="A0A0F9KCE9"/>
<sequence length="105" mass="12337">MTKWKMTSAMKKRIERVTLELWDSQQEVPRFLDIVAFCRTEKLHDPSREACVLIRSWIVHDNKKLRCVGAEALADFWQDLRDFKDTSKKIVDGMKRLSVLSKIGI</sequence>
<reference evidence="1" key="1">
    <citation type="journal article" date="2015" name="Nature">
        <title>Complex archaea that bridge the gap between prokaryotes and eukaryotes.</title>
        <authorList>
            <person name="Spang A."/>
            <person name="Saw J.H."/>
            <person name="Jorgensen S.L."/>
            <person name="Zaremba-Niedzwiedzka K."/>
            <person name="Martijn J."/>
            <person name="Lind A.E."/>
            <person name="van Eijk R."/>
            <person name="Schleper C."/>
            <person name="Guy L."/>
            <person name="Ettema T.J."/>
        </authorList>
    </citation>
    <scope>NUCLEOTIDE SEQUENCE</scope>
</reference>
<comment type="caution">
    <text evidence="1">The sequence shown here is derived from an EMBL/GenBank/DDBJ whole genome shotgun (WGS) entry which is preliminary data.</text>
</comment>
<name>A0A0F9KCE9_9ZZZZ</name>
<dbReference type="EMBL" id="LAZR01013900">
    <property type="protein sequence ID" value="KKM19828.1"/>
    <property type="molecule type" value="Genomic_DNA"/>
</dbReference>
<proteinExistence type="predicted"/>
<accession>A0A0F9KCE9</accession>